<evidence type="ECO:0000313" key="2">
    <source>
        <dbReference type="Proteomes" id="UP001196843"/>
    </source>
</evidence>
<dbReference type="Proteomes" id="UP001196843">
    <property type="component" value="Unassembled WGS sequence"/>
</dbReference>
<dbReference type="Gene3D" id="3.40.960.10">
    <property type="entry name" value="VSR Endonuclease"/>
    <property type="match status" value="1"/>
</dbReference>
<comment type="caution">
    <text evidence="1">The sequence shown here is derived from an EMBL/GenBank/DDBJ whole genome shotgun (WGS) entry which is preliminary data.</text>
</comment>
<dbReference type="RefSeq" id="WP_220301654.1">
    <property type="nucleotide sequence ID" value="NZ_JAEUAW010000012.1"/>
</dbReference>
<evidence type="ECO:0008006" key="3">
    <source>
        <dbReference type="Google" id="ProtNLM"/>
    </source>
</evidence>
<dbReference type="InterPro" id="IPR011335">
    <property type="entry name" value="Restrct_endonuc-II-like"/>
</dbReference>
<protein>
    <recommendedName>
        <fullName evidence="3">DUF559 domain-containing protein</fullName>
    </recommendedName>
</protein>
<dbReference type="EMBL" id="JAEUAW010000012">
    <property type="protein sequence ID" value="MBW9094946.1"/>
    <property type="molecule type" value="Genomic_DNA"/>
</dbReference>
<name>A0ABS7HRR7_9MICO</name>
<proteinExistence type="predicted"/>
<accession>A0ABS7HRR7</accession>
<gene>
    <name evidence="1" type="ORF">JNB62_14750</name>
</gene>
<organism evidence="1 2">
    <name type="scientific">Microbacterium jejuense</name>
    <dbReference type="NCBI Taxonomy" id="1263637"/>
    <lineage>
        <taxon>Bacteria</taxon>
        <taxon>Bacillati</taxon>
        <taxon>Actinomycetota</taxon>
        <taxon>Actinomycetes</taxon>
        <taxon>Micrococcales</taxon>
        <taxon>Microbacteriaceae</taxon>
        <taxon>Microbacterium</taxon>
    </lineage>
</organism>
<keyword evidence="2" id="KW-1185">Reference proteome</keyword>
<sequence>MPRTSLPPQLGDRFVVADAIAAEVSPARLRASDLDAPFHGVRVRGDAATPDAVAFDSFGRPRGEHEIEHLMRALAYGARSSEFEFASHITAAILWGWPLPLRLVSGRAIDIAVAEPRRLPRSRGVRGHQVVGKVSVVREPRTGLLVSDPATTWAMLGRILADPYDLIAAGDAAVRTWRVAEPQTTIQALETATRRGRRVGIGQLRAALPRIRTRSASRPETYCRLTLVDAGLPEPELNFEVFEGNVRLGAVDLAYPAHRVAIEYEGEHHLLDPAQWDYDIKRYERLAAAGWIVVRVTKTELFGSPREFVRRVREAIRSRA</sequence>
<dbReference type="SUPFAM" id="SSF52980">
    <property type="entry name" value="Restriction endonuclease-like"/>
    <property type="match status" value="1"/>
</dbReference>
<evidence type="ECO:0000313" key="1">
    <source>
        <dbReference type="EMBL" id="MBW9094946.1"/>
    </source>
</evidence>
<reference evidence="1 2" key="1">
    <citation type="journal article" date="2021" name="MBio">
        <title>Poor Competitiveness of Bradyrhizobium in Pigeon Pea Root Colonization in Indian Soils.</title>
        <authorList>
            <person name="Chalasani D."/>
            <person name="Basu A."/>
            <person name="Pullabhotla S.V.S.R.N."/>
            <person name="Jorrin B."/>
            <person name="Neal A.L."/>
            <person name="Poole P.S."/>
            <person name="Podile A.R."/>
            <person name="Tkacz A."/>
        </authorList>
    </citation>
    <scope>NUCLEOTIDE SEQUENCE [LARGE SCALE GENOMIC DNA]</scope>
    <source>
        <strain evidence="1 2">HU14</strain>
    </source>
</reference>